<organism evidence="1 2">
    <name type="scientific">Azoarcus sp. (strain BH72)</name>
    <dbReference type="NCBI Taxonomy" id="418699"/>
    <lineage>
        <taxon>Bacteria</taxon>
        <taxon>Pseudomonadati</taxon>
        <taxon>Pseudomonadota</taxon>
        <taxon>Betaproteobacteria</taxon>
        <taxon>Rhodocyclales</taxon>
        <taxon>Zoogloeaceae</taxon>
        <taxon>Azoarcus</taxon>
    </lineage>
</organism>
<reference evidence="1 2" key="1">
    <citation type="journal article" date="2006" name="Nat. Biotechnol.">
        <title>Complete genome of the mutualistic, N2-fixing grass endophyte Azoarcus sp. strain BH72.</title>
        <authorList>
            <person name="Krause A."/>
            <person name="Ramakumar A."/>
            <person name="Bartels D."/>
            <person name="Battistoni F."/>
            <person name="Bekel T."/>
            <person name="Boch J."/>
            <person name="Boehm M."/>
            <person name="Friedrich F."/>
            <person name="Hurek T."/>
            <person name="Krause L."/>
            <person name="Linke B."/>
            <person name="McHardy A.C."/>
            <person name="Sarkar A."/>
            <person name="Schneiker S."/>
            <person name="Syed A.A."/>
            <person name="Thauer R."/>
            <person name="Vorhoelter F.-J."/>
            <person name="Weidner S."/>
            <person name="Puehler A."/>
            <person name="Reinhold-Hurek B."/>
            <person name="Kaiser O."/>
            <person name="Goesmann A."/>
        </authorList>
    </citation>
    <scope>NUCLEOTIDE SEQUENCE [LARGE SCALE GENOMIC DNA]</scope>
    <source>
        <strain evidence="1 2">BH72</strain>
    </source>
</reference>
<dbReference type="HOGENOM" id="CLU_088161_0_0_4"/>
<dbReference type="EMBL" id="AM406670">
    <property type="protein sequence ID" value="CAL93748.1"/>
    <property type="molecule type" value="Genomic_DNA"/>
</dbReference>
<accession>A1K4J3</accession>
<keyword evidence="2" id="KW-1185">Reference proteome</keyword>
<dbReference type="STRING" id="62928.azo1131"/>
<dbReference type="KEGG" id="azo:azo1131"/>
<evidence type="ECO:0000313" key="2">
    <source>
        <dbReference type="Proteomes" id="UP000002588"/>
    </source>
</evidence>
<name>A1K4J3_AZOSB</name>
<dbReference type="AlphaFoldDB" id="A1K4J3"/>
<dbReference type="Proteomes" id="UP000002588">
    <property type="component" value="Chromosome"/>
</dbReference>
<evidence type="ECO:0000313" key="1">
    <source>
        <dbReference type="EMBL" id="CAL93748.1"/>
    </source>
</evidence>
<proteinExistence type="predicted"/>
<dbReference type="eggNOG" id="ENOG502ZV1D">
    <property type="taxonomic scope" value="Bacteria"/>
</dbReference>
<protein>
    <submittedName>
        <fullName evidence="1">Uncharacterized protein</fullName>
    </submittedName>
</protein>
<gene>
    <name evidence="1" type="ordered locus">azo1131</name>
</gene>
<sequence length="204" mass="22246">MLIAGQLGISQTKQEIYMLFDRYEQQGLLFNMNFKEASTTAGKAAYRGELVLVEGEVGDAAGRRKPPTEVMRGAVLLSDGDKLEMAAGMLNDVSEVPLFFEKYGEDLVPGAKLLFFVVNVAKPLFTEFGGQTSALIPLQDGMVWNELIDELKLEKGDFKGQSAADKVLTVAGAFADYKPKYPTVGWDEVVATKTNAVREARGPV</sequence>